<reference evidence="1 2" key="1">
    <citation type="journal article" date="2014" name="PLoS Genet.">
        <title>Phylogenetically driven sequencing of extremely halophilic archaea reveals strategies for static and dynamic osmo-response.</title>
        <authorList>
            <person name="Becker E.A."/>
            <person name="Seitzer P.M."/>
            <person name="Tritt A."/>
            <person name="Larsen D."/>
            <person name="Krusor M."/>
            <person name="Yao A.I."/>
            <person name="Wu D."/>
            <person name="Madern D."/>
            <person name="Eisen J.A."/>
            <person name="Darling A.E."/>
            <person name="Facciotti M.T."/>
        </authorList>
    </citation>
    <scope>NUCLEOTIDE SEQUENCE [LARGE SCALE GENOMIC DNA]</scope>
    <source>
        <strain evidence="1 2">DSM 14210</strain>
    </source>
</reference>
<evidence type="ECO:0000313" key="1">
    <source>
        <dbReference type="EMBL" id="ELZ39808.1"/>
    </source>
</evidence>
<evidence type="ECO:0000313" key="2">
    <source>
        <dbReference type="Proteomes" id="UP000011523"/>
    </source>
</evidence>
<keyword evidence="2" id="KW-1185">Reference proteome</keyword>
<protein>
    <recommendedName>
        <fullName evidence="3">Methyltransferase type 11</fullName>
    </recommendedName>
</protein>
<gene>
    <name evidence="1" type="ORF">C472_03254</name>
</gene>
<dbReference type="InterPro" id="IPR029063">
    <property type="entry name" value="SAM-dependent_MTases_sf"/>
</dbReference>
<dbReference type="Gene3D" id="3.40.50.150">
    <property type="entry name" value="Vaccinia Virus protein VP39"/>
    <property type="match status" value="1"/>
</dbReference>
<dbReference type="SUPFAM" id="SSF53335">
    <property type="entry name" value="S-adenosyl-L-methionine-dependent methyltransferases"/>
    <property type="match status" value="1"/>
</dbReference>
<dbReference type="Proteomes" id="UP000011523">
    <property type="component" value="Unassembled WGS sequence"/>
</dbReference>
<dbReference type="EMBL" id="AOJD01000024">
    <property type="protein sequence ID" value="ELZ39808.1"/>
    <property type="molecule type" value="Genomic_DNA"/>
</dbReference>
<sequence length="243" mass="26990">MRPDVTDAFGRAVRDHHRGDRTDHLYHCDGEERREHPIEAFYFAEFDPESDAGSWLASRLRGPLVDLGAGAGRHALRFQERFETVAVEPSRALVETMRERGVEDAREGDMFDLRGAFDRDRFASALAIGTQIGLAGSMRGLSEFLGDLAFVTTPDATAVVDCYDPDHSETADLLGHREDPTPGLGHRVMRFEYAGETDRTLRFGLFSPDRLREAAIGTGWAVEAVDREGTGEGPHYRAALAKR</sequence>
<dbReference type="AlphaFoldDB" id="M0DYB5"/>
<organism evidence="1 2">
    <name type="scientific">Halorubrum tebenquichense DSM 14210</name>
    <dbReference type="NCBI Taxonomy" id="1227485"/>
    <lineage>
        <taxon>Archaea</taxon>
        <taxon>Methanobacteriati</taxon>
        <taxon>Methanobacteriota</taxon>
        <taxon>Stenosarchaea group</taxon>
        <taxon>Halobacteria</taxon>
        <taxon>Halobacteriales</taxon>
        <taxon>Haloferacaceae</taxon>
        <taxon>Halorubrum</taxon>
    </lineage>
</organism>
<comment type="caution">
    <text evidence="1">The sequence shown here is derived from an EMBL/GenBank/DDBJ whole genome shotgun (WGS) entry which is preliminary data.</text>
</comment>
<proteinExistence type="predicted"/>
<evidence type="ECO:0008006" key="3">
    <source>
        <dbReference type="Google" id="ProtNLM"/>
    </source>
</evidence>
<accession>M0DYB5</accession>
<dbReference type="PATRIC" id="fig|1227485.3.peg.625"/>
<name>M0DYB5_9EURY</name>